<sequence>MAAAERTPAPAPRADEEAASAAARHAAGFTQRRVMAAAGLAMSAGTLIIFGGLAVYALPHPPKAMGWTTLPKGEAGLTLPELGRVAALAAALTAAILALQEAALRPLLGAARRQTTEAVFYVSSMLIRAVFLALLARHHLGPGRHDAAAVGDGWFRLPAVALFYAAYATDLVQMIGRYSDFPKSYTGMLIPHHWISLSFFSLWLVFLSPRGPGGAPNWNT</sequence>
<dbReference type="OrthoDB" id="10595598at2759"/>
<accession>A0A0D2LTP2</accession>
<feature type="transmembrane region" description="Helical" evidence="1">
    <location>
        <begin position="34"/>
        <end position="58"/>
    </location>
</feature>
<feature type="transmembrane region" description="Helical" evidence="1">
    <location>
        <begin position="119"/>
        <end position="137"/>
    </location>
</feature>
<evidence type="ECO:0000313" key="2">
    <source>
        <dbReference type="EMBL" id="KIY95034.1"/>
    </source>
</evidence>
<gene>
    <name evidence="2" type="ORF">MNEG_12927</name>
</gene>
<dbReference type="EMBL" id="KK103739">
    <property type="protein sequence ID" value="KIY95034.1"/>
    <property type="molecule type" value="Genomic_DNA"/>
</dbReference>
<organism evidence="2 3">
    <name type="scientific">Monoraphidium neglectum</name>
    <dbReference type="NCBI Taxonomy" id="145388"/>
    <lineage>
        <taxon>Eukaryota</taxon>
        <taxon>Viridiplantae</taxon>
        <taxon>Chlorophyta</taxon>
        <taxon>core chlorophytes</taxon>
        <taxon>Chlorophyceae</taxon>
        <taxon>CS clade</taxon>
        <taxon>Sphaeropleales</taxon>
        <taxon>Selenastraceae</taxon>
        <taxon>Monoraphidium</taxon>
    </lineage>
</organism>
<keyword evidence="3" id="KW-1185">Reference proteome</keyword>
<feature type="transmembrane region" description="Helical" evidence="1">
    <location>
        <begin position="157"/>
        <end position="176"/>
    </location>
</feature>
<evidence type="ECO:0000313" key="3">
    <source>
        <dbReference type="Proteomes" id="UP000054498"/>
    </source>
</evidence>
<keyword evidence="1" id="KW-1133">Transmembrane helix</keyword>
<dbReference type="GeneID" id="25730338"/>
<dbReference type="Proteomes" id="UP000054498">
    <property type="component" value="Unassembled WGS sequence"/>
</dbReference>
<proteinExistence type="predicted"/>
<keyword evidence="1" id="KW-0812">Transmembrane</keyword>
<feature type="non-terminal residue" evidence="2">
    <location>
        <position position="220"/>
    </location>
</feature>
<dbReference type="KEGG" id="mng:MNEG_12927"/>
<feature type="transmembrane region" description="Helical" evidence="1">
    <location>
        <begin position="188"/>
        <end position="206"/>
    </location>
</feature>
<keyword evidence="1" id="KW-0472">Membrane</keyword>
<dbReference type="RefSeq" id="XP_013894054.1">
    <property type="nucleotide sequence ID" value="XM_014038600.1"/>
</dbReference>
<name>A0A0D2LTP2_9CHLO</name>
<feature type="transmembrane region" description="Helical" evidence="1">
    <location>
        <begin position="78"/>
        <end position="99"/>
    </location>
</feature>
<evidence type="ECO:0000256" key="1">
    <source>
        <dbReference type="SAM" id="Phobius"/>
    </source>
</evidence>
<reference evidence="2 3" key="1">
    <citation type="journal article" date="2013" name="BMC Genomics">
        <title>Reconstruction of the lipid metabolism for the microalga Monoraphidium neglectum from its genome sequence reveals characteristics suitable for biofuel production.</title>
        <authorList>
            <person name="Bogen C."/>
            <person name="Al-Dilaimi A."/>
            <person name="Albersmeier A."/>
            <person name="Wichmann J."/>
            <person name="Grundmann M."/>
            <person name="Rupp O."/>
            <person name="Lauersen K.J."/>
            <person name="Blifernez-Klassen O."/>
            <person name="Kalinowski J."/>
            <person name="Goesmann A."/>
            <person name="Mussgnug J.H."/>
            <person name="Kruse O."/>
        </authorList>
    </citation>
    <scope>NUCLEOTIDE SEQUENCE [LARGE SCALE GENOMIC DNA]</scope>
    <source>
        <strain evidence="2 3">SAG 48.87</strain>
    </source>
</reference>
<protein>
    <submittedName>
        <fullName evidence="2">Uncharacterized protein</fullName>
    </submittedName>
</protein>
<dbReference type="AlphaFoldDB" id="A0A0D2LTP2"/>